<reference evidence="3 4" key="1">
    <citation type="journal article" date="2013" name="Mar. Genomics">
        <title>Expression of sulfatases in Rhodopirellula baltica and the diversity of sulfatases in the genus Rhodopirellula.</title>
        <authorList>
            <person name="Wegner C.E."/>
            <person name="Richter-Heitmann T."/>
            <person name="Klindworth A."/>
            <person name="Klockow C."/>
            <person name="Richter M."/>
            <person name="Achstetter T."/>
            <person name="Glockner F.O."/>
            <person name="Harder J."/>
        </authorList>
    </citation>
    <scope>NUCLEOTIDE SEQUENCE [LARGE SCALE GENOMIC DNA]</scope>
    <source>
        <strain evidence="3 4">SM1</strain>
    </source>
</reference>
<feature type="transmembrane region" description="Helical" evidence="2">
    <location>
        <begin position="57"/>
        <end position="75"/>
    </location>
</feature>
<feature type="compositionally biased region" description="Polar residues" evidence="1">
    <location>
        <begin position="19"/>
        <end position="29"/>
    </location>
</feature>
<dbReference type="EMBL" id="ANOG01000706">
    <property type="protein sequence ID" value="EMI18099.1"/>
    <property type="molecule type" value="Genomic_DNA"/>
</dbReference>
<organism evidence="3 4">
    <name type="scientific">Rhodopirellula maiorica SM1</name>
    <dbReference type="NCBI Taxonomy" id="1265738"/>
    <lineage>
        <taxon>Bacteria</taxon>
        <taxon>Pseudomonadati</taxon>
        <taxon>Planctomycetota</taxon>
        <taxon>Planctomycetia</taxon>
        <taxon>Pirellulales</taxon>
        <taxon>Pirellulaceae</taxon>
        <taxon>Novipirellula</taxon>
    </lineage>
</organism>
<proteinExistence type="predicted"/>
<evidence type="ECO:0000313" key="3">
    <source>
        <dbReference type="EMBL" id="EMI18099.1"/>
    </source>
</evidence>
<comment type="caution">
    <text evidence="3">The sequence shown here is derived from an EMBL/GenBank/DDBJ whole genome shotgun (WGS) entry which is preliminary data.</text>
</comment>
<protein>
    <submittedName>
        <fullName evidence="3">Membrane protein</fullName>
    </submittedName>
</protein>
<gene>
    <name evidence="3" type="ORF">RMSM_04978</name>
</gene>
<dbReference type="PATRIC" id="fig|1265738.3.peg.5003"/>
<evidence type="ECO:0000313" key="4">
    <source>
        <dbReference type="Proteomes" id="UP000011991"/>
    </source>
</evidence>
<feature type="transmembrane region" description="Helical" evidence="2">
    <location>
        <begin position="81"/>
        <end position="98"/>
    </location>
</feature>
<keyword evidence="2" id="KW-0812">Transmembrane</keyword>
<keyword evidence="2" id="KW-1133">Transmembrane helix</keyword>
<accession>M5RVW4</accession>
<dbReference type="RefSeq" id="WP_008702002.1">
    <property type="nucleotide sequence ID" value="NZ_ANOG01000706.1"/>
</dbReference>
<name>M5RVW4_9BACT</name>
<feature type="region of interest" description="Disordered" evidence="1">
    <location>
        <begin position="1"/>
        <end position="39"/>
    </location>
</feature>
<dbReference type="AlphaFoldDB" id="M5RVW4"/>
<keyword evidence="2" id="KW-0472">Membrane</keyword>
<keyword evidence="4" id="KW-1185">Reference proteome</keyword>
<dbReference type="Proteomes" id="UP000011991">
    <property type="component" value="Unassembled WGS sequence"/>
</dbReference>
<evidence type="ECO:0000256" key="2">
    <source>
        <dbReference type="SAM" id="Phobius"/>
    </source>
</evidence>
<evidence type="ECO:0000256" key="1">
    <source>
        <dbReference type="SAM" id="MobiDB-lite"/>
    </source>
</evidence>
<sequence>MTKRRPKNNPKPPQPSSSVAASDPTTSATVPGDDSSPPRTLASTKAMLERLPSLSRILSVLMLLLGIFAVGALFYKVMAGFFVPLFLAALLVVIFRPVHDWIYVQTRESVDWPLHRPR</sequence>